<protein>
    <recommendedName>
        <fullName evidence="3">PRKCA-binding protein</fullName>
    </recommendedName>
    <alternativeName>
        <fullName evidence="10">Protein interacting with C kinase 1</fullName>
    </alternativeName>
    <alternativeName>
        <fullName evidence="9">Protein kinase C-alpha-binding protein</fullName>
    </alternativeName>
</protein>
<keyword evidence="4" id="KW-0771">Synaptosome</keyword>
<feature type="compositionally biased region" description="Low complexity" evidence="14">
    <location>
        <begin position="373"/>
        <end position="386"/>
    </location>
</feature>
<dbReference type="CDD" id="cd06722">
    <property type="entry name" value="PDZ_PICK1-like"/>
    <property type="match status" value="1"/>
</dbReference>
<dbReference type="Gene3D" id="2.30.42.10">
    <property type="match status" value="1"/>
</dbReference>
<dbReference type="GO" id="GO:0019904">
    <property type="term" value="F:protein domain specific binding"/>
    <property type="evidence" value="ECO:0007669"/>
    <property type="project" value="InterPro"/>
</dbReference>
<dbReference type="SMART" id="SM00228">
    <property type="entry name" value="PDZ"/>
    <property type="match status" value="1"/>
</dbReference>
<accession>A0AAF3JBN6</accession>
<dbReference type="InterPro" id="IPR001478">
    <property type="entry name" value="PDZ"/>
</dbReference>
<dbReference type="Pfam" id="PF06456">
    <property type="entry name" value="Arfaptin"/>
    <property type="match status" value="1"/>
</dbReference>
<dbReference type="InterPro" id="IPR027267">
    <property type="entry name" value="AH/BAR_dom_sf"/>
</dbReference>
<keyword evidence="7" id="KW-0009">Actin-binding</keyword>
<comment type="subcellular location">
    <subcellularLocation>
        <location evidence="1">Cytoplasm</location>
        <location evidence="1">Perinuclear region</location>
    </subcellularLocation>
    <subcellularLocation>
        <location evidence="2">Membrane</location>
        <topology evidence="2">Lipid-anchor</topology>
    </subcellularLocation>
    <subcellularLocation>
        <location evidence="12">Synapse</location>
        <location evidence="12">Synaptosome</location>
    </subcellularLocation>
</comment>
<dbReference type="PROSITE" id="PS50106">
    <property type="entry name" value="PDZ"/>
    <property type="match status" value="1"/>
</dbReference>
<dbReference type="PANTHER" id="PTHR12141">
    <property type="entry name" value="ARFAPTIN-RELATED"/>
    <property type="match status" value="1"/>
</dbReference>
<dbReference type="PROSITE" id="PS50870">
    <property type="entry name" value="AH"/>
    <property type="match status" value="1"/>
</dbReference>
<keyword evidence="5" id="KW-0106">Calcium</keyword>
<proteinExistence type="predicted"/>
<evidence type="ECO:0000256" key="12">
    <source>
        <dbReference type="ARBA" id="ARBA00034102"/>
    </source>
</evidence>
<dbReference type="GO" id="GO:0002092">
    <property type="term" value="P:positive regulation of receptor internalization"/>
    <property type="evidence" value="ECO:0007669"/>
    <property type="project" value="TreeGrafter"/>
</dbReference>
<dbReference type="Pfam" id="PF00595">
    <property type="entry name" value="PDZ"/>
    <property type="match status" value="1"/>
</dbReference>
<evidence type="ECO:0000256" key="8">
    <source>
        <dbReference type="ARBA" id="ARBA00023288"/>
    </source>
</evidence>
<evidence type="ECO:0000256" key="3">
    <source>
        <dbReference type="ARBA" id="ARBA00017975"/>
    </source>
</evidence>
<dbReference type="InterPro" id="IPR036034">
    <property type="entry name" value="PDZ_sf"/>
</dbReference>
<dbReference type="GO" id="GO:0043113">
    <property type="term" value="P:receptor clustering"/>
    <property type="evidence" value="ECO:0007669"/>
    <property type="project" value="TreeGrafter"/>
</dbReference>
<dbReference type="Proteomes" id="UP000887575">
    <property type="component" value="Unassembled WGS sequence"/>
</dbReference>
<evidence type="ECO:0000259" key="16">
    <source>
        <dbReference type="PROSITE" id="PS50870"/>
    </source>
</evidence>
<evidence type="ECO:0000256" key="1">
    <source>
        <dbReference type="ARBA" id="ARBA00004556"/>
    </source>
</evidence>
<dbReference type="GO" id="GO:0043005">
    <property type="term" value="C:neuron projection"/>
    <property type="evidence" value="ECO:0007669"/>
    <property type="project" value="UniProtKB-KW"/>
</dbReference>
<evidence type="ECO:0000256" key="6">
    <source>
        <dbReference type="ARBA" id="ARBA00023139"/>
    </source>
</evidence>
<dbReference type="GO" id="GO:0098842">
    <property type="term" value="C:postsynaptic early endosome"/>
    <property type="evidence" value="ECO:0007669"/>
    <property type="project" value="TreeGrafter"/>
</dbReference>
<name>A0AAF3JBN6_9BILA</name>
<dbReference type="GO" id="GO:0005543">
    <property type="term" value="F:phospholipid binding"/>
    <property type="evidence" value="ECO:0007669"/>
    <property type="project" value="TreeGrafter"/>
</dbReference>
<evidence type="ECO:0000259" key="15">
    <source>
        <dbReference type="PROSITE" id="PS50106"/>
    </source>
</evidence>
<dbReference type="AlphaFoldDB" id="A0AAF3JBN6"/>
<keyword evidence="6" id="KW-0564">Palmitate</keyword>
<dbReference type="GO" id="GO:0048471">
    <property type="term" value="C:perinuclear region of cytoplasm"/>
    <property type="evidence" value="ECO:0007669"/>
    <property type="project" value="UniProtKB-SubCell"/>
</dbReference>
<dbReference type="GO" id="GO:0005080">
    <property type="term" value="F:protein kinase C binding"/>
    <property type="evidence" value="ECO:0007669"/>
    <property type="project" value="TreeGrafter"/>
</dbReference>
<feature type="domain" description="PDZ" evidence="15">
    <location>
        <begin position="14"/>
        <end position="97"/>
    </location>
</feature>
<dbReference type="GO" id="GO:0032588">
    <property type="term" value="C:trans-Golgi network membrane"/>
    <property type="evidence" value="ECO:0007669"/>
    <property type="project" value="TreeGrafter"/>
</dbReference>
<dbReference type="GO" id="GO:0097062">
    <property type="term" value="P:dendritic spine maintenance"/>
    <property type="evidence" value="ECO:0007669"/>
    <property type="project" value="TreeGrafter"/>
</dbReference>
<evidence type="ECO:0000256" key="13">
    <source>
        <dbReference type="ARBA" id="ARBA00093501"/>
    </source>
</evidence>
<dbReference type="InterPro" id="IPR030798">
    <property type="entry name" value="Arfaptin_fam"/>
</dbReference>
<keyword evidence="17" id="KW-1185">Reference proteome</keyword>
<dbReference type="SUPFAM" id="SSF50156">
    <property type="entry name" value="PDZ domain-like"/>
    <property type="match status" value="1"/>
</dbReference>
<dbReference type="WBParaSite" id="MBELARI_LOCUS8882">
    <property type="protein sequence ID" value="MBELARI_LOCUS8882"/>
    <property type="gene ID" value="MBELARI_LOCUS8882"/>
</dbReference>
<dbReference type="Gene3D" id="1.20.1270.60">
    <property type="entry name" value="Arfaptin homology (AH) domain/BAR domain"/>
    <property type="match status" value="1"/>
</dbReference>
<evidence type="ECO:0000256" key="2">
    <source>
        <dbReference type="ARBA" id="ARBA00004635"/>
    </source>
</evidence>
<dbReference type="InterPro" id="IPR010504">
    <property type="entry name" value="AH_dom"/>
</dbReference>
<evidence type="ECO:0000313" key="18">
    <source>
        <dbReference type="WBParaSite" id="MBELARI_LOCUS8882"/>
    </source>
</evidence>
<evidence type="ECO:0000256" key="11">
    <source>
        <dbReference type="ARBA" id="ARBA00033721"/>
    </source>
</evidence>
<keyword evidence="4" id="KW-0770">Synapse</keyword>
<evidence type="ECO:0000256" key="5">
    <source>
        <dbReference type="ARBA" id="ARBA00022837"/>
    </source>
</evidence>
<dbReference type="SMART" id="SM01015">
    <property type="entry name" value="Arfaptin"/>
    <property type="match status" value="1"/>
</dbReference>
<dbReference type="PANTHER" id="PTHR12141:SF1">
    <property type="entry name" value="PRKCA-BINDING PROTEIN"/>
    <property type="match status" value="1"/>
</dbReference>
<comment type="function">
    <text evidence="11">Probable adapter protein that bind to and organize the subcellular localization of a variety of membrane proteins containing some PDZ recognition sequence. Involved in the clustering of various receptors, possibly by acting at the receptor internalization level. Plays a role in synaptic plasticity by regulating the trafficking and internalization of AMPA receptors. May be regulated upon PRKCA activation. May regulate ASIC1/ASIC3 channel. Regulates actin polymerization by inhibiting the actin-nucleating activity of the Arp2/3 complex; the function is competitive with nucleation promoting factors and is linked to neuronal morphology regulation and AMPA receptor (AMPAR) endocytosis. Via interaction with the Arp2/3 complex involved in regulation of synaptic plasicity of excitatory synapses and required for spine shrinkage during long-term depression (LTD). Involved in regulation of astrocyte morphology, antagonistic to Arp2/3 complex activator WASL/N-WASP function.</text>
</comment>
<feature type="domain" description="AH" evidence="16">
    <location>
        <begin position="136"/>
        <end position="349"/>
    </location>
</feature>
<dbReference type="GO" id="GO:0005886">
    <property type="term" value="C:plasma membrane"/>
    <property type="evidence" value="ECO:0007669"/>
    <property type="project" value="GOC"/>
</dbReference>
<evidence type="ECO:0000256" key="4">
    <source>
        <dbReference type="ARBA" id="ARBA00022599"/>
    </source>
</evidence>
<organism evidence="17 18">
    <name type="scientific">Mesorhabditis belari</name>
    <dbReference type="NCBI Taxonomy" id="2138241"/>
    <lineage>
        <taxon>Eukaryota</taxon>
        <taxon>Metazoa</taxon>
        <taxon>Ecdysozoa</taxon>
        <taxon>Nematoda</taxon>
        <taxon>Chromadorea</taxon>
        <taxon>Rhabditida</taxon>
        <taxon>Rhabditina</taxon>
        <taxon>Rhabditomorpha</taxon>
        <taxon>Rhabditoidea</taxon>
        <taxon>Rhabditidae</taxon>
        <taxon>Mesorhabditinae</taxon>
        <taxon>Mesorhabditis</taxon>
    </lineage>
</organism>
<keyword evidence="8" id="KW-0449">Lipoprotein</keyword>
<evidence type="ECO:0000256" key="14">
    <source>
        <dbReference type="SAM" id="MobiDB-lite"/>
    </source>
</evidence>
<reference evidence="18" key="1">
    <citation type="submission" date="2024-02" db="UniProtKB">
        <authorList>
            <consortium name="WormBaseParasite"/>
        </authorList>
    </citation>
    <scope>IDENTIFICATION</scope>
</reference>
<dbReference type="GO" id="GO:0014069">
    <property type="term" value="C:postsynaptic density"/>
    <property type="evidence" value="ECO:0007669"/>
    <property type="project" value="TreeGrafter"/>
</dbReference>
<dbReference type="GO" id="GO:0008021">
    <property type="term" value="C:synaptic vesicle"/>
    <property type="evidence" value="ECO:0007669"/>
    <property type="project" value="TreeGrafter"/>
</dbReference>
<dbReference type="GO" id="GO:0006886">
    <property type="term" value="P:intracellular protein transport"/>
    <property type="evidence" value="ECO:0007669"/>
    <property type="project" value="TreeGrafter"/>
</dbReference>
<evidence type="ECO:0000313" key="17">
    <source>
        <dbReference type="Proteomes" id="UP000887575"/>
    </source>
</evidence>
<comment type="subunit">
    <text evidence="13">Monomer and homodimer. Interacts with CXADR. Interacts presynaptically with the glutamate receptors GRIA2, GRIA3, GRIK3, isoform 3 of GRIA4, isoform A of GRM4, GRM7 and GRM8; with NAPA and NAPB; and with BTG2. The interaction with NAPA and NAPB disrupts the interaction with GRIA2, conducting to the internalization of GRIA2. Interacts with PRKCA; with the amine transporters SLC6A2 and SLC6A3; with the channels ASIC1 and ASIC2; with the GTP-binding proteins ARF1 and ARF3; with the ephrin receptor tyrosine kinases EPHA7, EPHB1 and EPHB2; with ERBB2 and through its PDZ domain with the C-terminal tail of PRLHR. Interacts with UNC5A. Interacts (via AH domain) with NCS1/FREQ; in a calcium-dependent manner. Interacts with F-actin and associates with the ARP2/3 complex. Interacts (via PDZ domain) with ARF1 (activated); the interaction blocks Arp2/3 complex inhibition. Interacts with SORCS3.</text>
</comment>
<dbReference type="SUPFAM" id="SSF103657">
    <property type="entry name" value="BAR/IMD domain-like"/>
    <property type="match status" value="1"/>
</dbReference>
<evidence type="ECO:0000256" key="7">
    <source>
        <dbReference type="ARBA" id="ARBA00023203"/>
    </source>
</evidence>
<feature type="region of interest" description="Disordered" evidence="14">
    <location>
        <begin position="364"/>
        <end position="390"/>
    </location>
</feature>
<dbReference type="FunFam" id="2.30.42.10:FF:000073">
    <property type="entry name" value="Interacting with PRKCA"/>
    <property type="match status" value="1"/>
</dbReference>
<dbReference type="GO" id="GO:0034315">
    <property type="term" value="P:regulation of Arp2/3 complex-mediated actin nucleation"/>
    <property type="evidence" value="ECO:0007669"/>
    <property type="project" value="TreeGrafter"/>
</dbReference>
<evidence type="ECO:0000256" key="9">
    <source>
        <dbReference type="ARBA" id="ARBA00031097"/>
    </source>
</evidence>
<sequence length="443" mass="49490">MEEDRMGMRINSEVVEITKDPKGLVGVSIGGGHPYCPCVYVVQLFDGSPAADDGRIRAGDEVVAVNGTNVKGDKKTHVAQLIQTSANPVKLTINKLDIDTTKGKTVDIVMKKIKHKMVSFMENDTADALGLSRAILCNDPLLKKMQLLEENAEFYRTLIAYFTELCDAQEGINKFQKMFGDAFCELAAHESQANASLAFTVFGEAHRSLGKRQGEMVKSVRPLINDLVTYVEKAIPDTELTLKKYLDVKYEYLSYCLKLKEMDDEEVEFHSLQESLYRVETGNYEYRLMLRCRQETRERFVRMRNDVMVKIELLDQKHVRDIAQQLTNLVSVLRDCQTDCASALLQAAAPAPVEIDIIQRSQKFDHRASTSSANENEGADENGAAEVSEPQVDLLDVNEPEIDLISSDSPTNGINLVETNLISLNEENAQQSSGNALENLLQL</sequence>
<evidence type="ECO:0000256" key="10">
    <source>
        <dbReference type="ARBA" id="ARBA00032804"/>
    </source>
</evidence>
<dbReference type="GO" id="GO:0003779">
    <property type="term" value="F:actin binding"/>
    <property type="evidence" value="ECO:0007669"/>
    <property type="project" value="UniProtKB-KW"/>
</dbReference>